<dbReference type="EMBL" id="QGGP01000012">
    <property type="protein sequence ID" value="PWK17045.1"/>
    <property type="molecule type" value="Genomic_DNA"/>
</dbReference>
<dbReference type="Gene3D" id="2.60.120.200">
    <property type="match status" value="1"/>
</dbReference>
<protein>
    <submittedName>
        <fullName evidence="4">IPT/TIG domain-containing protein</fullName>
    </submittedName>
</protein>
<organism evidence="4 5">
    <name type="scientific">Xanthomarina spongicola</name>
    <dbReference type="NCBI Taxonomy" id="570520"/>
    <lineage>
        <taxon>Bacteria</taxon>
        <taxon>Pseudomonadati</taxon>
        <taxon>Bacteroidota</taxon>
        <taxon>Flavobacteriia</taxon>
        <taxon>Flavobacteriales</taxon>
        <taxon>Flavobacteriaceae</taxon>
        <taxon>Xanthomarina</taxon>
    </lineage>
</organism>
<keyword evidence="2" id="KW-0732">Signal</keyword>
<dbReference type="InterPro" id="IPR014756">
    <property type="entry name" value="Ig_E-set"/>
</dbReference>
<feature type="domain" description="HYR" evidence="3">
    <location>
        <begin position="1988"/>
        <end position="2070"/>
    </location>
</feature>
<feature type="non-terminal residue" evidence="4">
    <location>
        <position position="2327"/>
    </location>
</feature>
<comment type="caution">
    <text evidence="4">The sequence shown here is derived from an EMBL/GenBank/DDBJ whole genome shotgun (WGS) entry which is preliminary data.</text>
</comment>
<accession>A0A316DGM1</accession>
<evidence type="ECO:0000256" key="1">
    <source>
        <dbReference type="ARBA" id="ARBA00022737"/>
    </source>
</evidence>
<evidence type="ECO:0000256" key="2">
    <source>
        <dbReference type="SAM" id="SignalP"/>
    </source>
</evidence>
<keyword evidence="5" id="KW-1185">Reference proteome</keyword>
<dbReference type="InterPro" id="IPR021655">
    <property type="entry name" value="Put_metal-bd"/>
</dbReference>
<dbReference type="Pfam" id="PF01833">
    <property type="entry name" value="TIG"/>
    <property type="match status" value="3"/>
</dbReference>
<gene>
    <name evidence="4" type="ORF">LX78_02904</name>
</gene>
<dbReference type="InterPro" id="IPR052918">
    <property type="entry name" value="Motility_Chemotaxis_Reg"/>
</dbReference>
<dbReference type="Gene3D" id="2.60.40.10">
    <property type="entry name" value="Immunoglobulins"/>
    <property type="match status" value="3"/>
</dbReference>
<keyword evidence="1" id="KW-0677">Repeat</keyword>
<dbReference type="GO" id="GO:0004553">
    <property type="term" value="F:hydrolase activity, hydrolyzing O-glycosyl compounds"/>
    <property type="evidence" value="ECO:0007669"/>
    <property type="project" value="UniProtKB-ARBA"/>
</dbReference>
<dbReference type="PANTHER" id="PTHR35580:SF1">
    <property type="entry name" value="PHYTASE-LIKE DOMAIN-CONTAINING PROTEIN"/>
    <property type="match status" value="1"/>
</dbReference>
<dbReference type="GO" id="GO:0005975">
    <property type="term" value="P:carbohydrate metabolic process"/>
    <property type="evidence" value="ECO:0007669"/>
    <property type="project" value="UniProtKB-ARBA"/>
</dbReference>
<dbReference type="Pfam" id="PF11617">
    <property type="entry name" value="Cu-binding_MopE"/>
    <property type="match status" value="2"/>
</dbReference>
<feature type="signal peptide" evidence="2">
    <location>
        <begin position="1"/>
        <end position="22"/>
    </location>
</feature>
<sequence length="2327" mass="246080">MKSLFFKFSVALLFFCSITVNAEIAFNMLDSHPLSKYVSFENDYMDTYESSIQCEEGIQSENNILGKLNNTILYQENKGQITDTDGNPRPDILFTSYANGVRTYFKKDGISYVFEKHNIEDKEITYSENGTMPNGTENVPEDFTIEMHRIDLNLVGTSDQVSIVTSGQDKVFDNFYLGDIRAEHVYSYEKVTYKNIYPNIDMILYTKNGGMKYDFIVRPGGNPDVIQFEIDGTTEFNINNTGDLVIKSHLGEIIEGAPLVFQESKTIKSNYVLNGNILSFNFEDYNPNKTLIIDPTRAWGTYYTASNGQHNIILGMDEAANTNGVFWAINTNATSYPVSPGVFDPTFNGNYDIRIVHFNTNGNLVWGTYFGGTSTEASPAIAEGPGNTFVLSGATTSPNLPVTGNTHDQTINGSYDYFLSQWRGFDGTLRWSTYFGGPGQEWFGHGVDVNSSGEIAFYGTVQNTSMPIVNGLYPTYIGGTTDNIVAKFNSLGGLVWSSYFGGNNYDVAHRHGIKFDNNNNIIIKGRTNSVNLPTTAGVFKPTNNGVYDFYLASFTNNGQALNYCTYIGDNYQQGFPYFSSQEGAERDWSAIAICSDNSVIVGGVTWDNRSNAWAYTPGSFSSNYFGAFDSFILKFNTSGQRIWGTTWGGNSNDWLIDVDVDEADNVFVLTGTYSYNMPTTGDRHQGYTGHWEKHIAQLSADGSTLLYSSYLGTNDYDMPEVGGLAYHAGSLYCGFVTRSTSNNPSWIVSSGAYQTSPQSGSYYPVLNKFLFDVPVTCNLTSVTTNITDATCTTTDDGEAQISINFTSAPVAIEGSLDGGNNWIPLGTPGSNPFAFPIGNLAAGSYSITIREVADTSCEIVTPFTIGVQANATDSDGDGVSVEDCDCDDNDDTVFPGADELCDGIDNNCDGDIDENALPDAFLASLSGTDVTLIPAFDANTFNYSASVCNTITETIISATASNTLPATNVSGDGYASLSEGLNTITITVEACGTTQDYTIAVTRLAEVIYYADTDNDGFGNANDAGTPLCSLQAGYATNNQDCDDTNDTVYPGAPEINCDGLDNDCIPATPDNNNPVNVNFAVTNVTYGPVTPLEYGVDFIAGTDYTFASAGNNPGEVGGNTWVFTDLILTNYGGLWFTFNNIENPRHSSQAPTGSMVFQSLDTNTGVATFYSTAPLTWTNPQNGQPQSVNTQFRMQIQPVGATGTSPMSAGVVGSIPNNIVDGGEAGLPGLGLDWSTLDVSQQGDFQVWFAFEVQGTNQPITEFYNNASTPPNTTFFTSVYSSFFAADDVCVNPGNELTVTAIPDANNSAPFIYTFNDITNATGVFSGITAGTFDYSIMAANGCLTNGTHTVGAPDLSFLLPIPDVATLPDVNVECEVTSLTAPTATDVCGGTTSATTDTTLPITTLGTTIVTWTYTNGNGDTVMQTQNVVIADSTPPSITCTNINATTDFGQCDANLTIVSPIVSDNCQNGNGLDFDGVDDFVSIGNVGNAQTIEFWMYSNSTIDGTGDYDMIFNFNNSDLIYIATNGVTSSISGETLSVVTAGGGGILSIKDVLPAGWNHIAITSNGSIYNNIYLNGNVSTTYSAGGNTNVITINSAFIGQRPSSPLNRFEGRLDELRFWNVSRSPSEIQSNFNNELTAQSGLIGLYHFNEGVANSDNNGVTVAADTSGNGNNGTLNNFALSGCNSNWISGFNGITLTNDLTNSCDASGIYPIGLTTITWTATDASGNQTTCEQQILVESPSPVLTSINPVNFSPGDQVVIEGNFFTDIDNVVTMDGTNAPIVSQNATSITITVPADICSGDVLVSNACALTSIASLPYTIDAPTITNVTPDILPVEGGATIVIDGTNFSASGNMVTIGGQAGINIQNESATSITVISPANICNGDIIVTSACGATSLAYGYTVSNPIISSINTSSVIPNNTLLISGANFNPGQNSVTINGNNATITSENYNEIEVTVPFLNNACIADIVVTTCNLVSDTFTSPAVESELPTISCPADISAVATSAAGAIVTYTEPVGSDNCGIVSTNLTTSLGSGDTFPIGNTVVTYMTTDTSGNTETCSFTVSVVGVAPVAVCPNEITQNTDAGLCSAVVNFSATDEVGIPASTISYSQDPNTVFPVGTTTVTVTATNAVGSSTCTFDVVVVDSEGPTFNCPTNIVVTLDDAGNGTLDINDYTLNETDNCSTNLSVSVSQTAFTCADIPSGGSAAPPSVWINEFHYDNSGSDVGEFVEVAGTAGLDLTGYSIVFYNGNGGSPYSTINLSGSIDDEGNGYGAVSFSESGIQNGAPDGIALADNNGNLIEFISYEGSFTGSGGPANGVTSTDVGV</sequence>
<dbReference type="PANTHER" id="PTHR35580">
    <property type="entry name" value="CELL SURFACE GLYCOPROTEIN (S-LAYER PROTEIN)-LIKE PROTEIN"/>
    <property type="match status" value="1"/>
</dbReference>
<dbReference type="InterPro" id="IPR002909">
    <property type="entry name" value="IPT_dom"/>
</dbReference>
<evidence type="ECO:0000313" key="5">
    <source>
        <dbReference type="Proteomes" id="UP000245430"/>
    </source>
</evidence>
<dbReference type="Pfam" id="PF25778">
    <property type="entry name" value="DUF7948"/>
    <property type="match status" value="1"/>
</dbReference>
<dbReference type="SUPFAM" id="SSF49899">
    <property type="entry name" value="Concanavalin A-like lectins/glucanases"/>
    <property type="match status" value="1"/>
</dbReference>
<dbReference type="Pfam" id="PF12733">
    <property type="entry name" value="Cadherin-like"/>
    <property type="match status" value="1"/>
</dbReference>
<evidence type="ECO:0000313" key="4">
    <source>
        <dbReference type="EMBL" id="PWK17045.1"/>
    </source>
</evidence>
<dbReference type="CDD" id="cd00102">
    <property type="entry name" value="IPT"/>
    <property type="match status" value="1"/>
</dbReference>
<proteinExistence type="predicted"/>
<dbReference type="OrthoDB" id="1652165at2"/>
<name>A0A316DGM1_9FLAO</name>
<dbReference type="Pfam" id="PF02494">
    <property type="entry name" value="HYR"/>
    <property type="match status" value="2"/>
</dbReference>
<dbReference type="SUPFAM" id="SSF81296">
    <property type="entry name" value="E set domains"/>
    <property type="match status" value="3"/>
</dbReference>
<dbReference type="PROSITE" id="PS50825">
    <property type="entry name" value="HYR"/>
    <property type="match status" value="1"/>
</dbReference>
<dbReference type="InterPro" id="IPR003410">
    <property type="entry name" value="HYR_dom"/>
</dbReference>
<reference evidence="4 5" key="1">
    <citation type="submission" date="2018-05" db="EMBL/GenBank/DDBJ databases">
        <title>Genomic Encyclopedia of Archaeal and Bacterial Type Strains, Phase II (KMG-II): from individual species to whole genera.</title>
        <authorList>
            <person name="Goeker M."/>
        </authorList>
    </citation>
    <scope>NUCLEOTIDE SEQUENCE [LARGE SCALE GENOMIC DNA]</scope>
    <source>
        <strain evidence="4 5">DSM 22637</strain>
    </source>
</reference>
<dbReference type="InterPro" id="IPR013320">
    <property type="entry name" value="ConA-like_dom_sf"/>
</dbReference>
<dbReference type="InterPro" id="IPR013783">
    <property type="entry name" value="Ig-like_fold"/>
</dbReference>
<feature type="chain" id="PRO_5016365924" evidence="2">
    <location>
        <begin position="23"/>
        <end position="2327"/>
    </location>
</feature>
<dbReference type="InterPro" id="IPR057708">
    <property type="entry name" value="DUF7948"/>
</dbReference>
<dbReference type="InterPro" id="IPR025883">
    <property type="entry name" value="Cadherin-like_domain"/>
</dbReference>
<dbReference type="Proteomes" id="UP000245430">
    <property type="component" value="Unassembled WGS sequence"/>
</dbReference>
<evidence type="ECO:0000259" key="3">
    <source>
        <dbReference type="PROSITE" id="PS50825"/>
    </source>
</evidence>